<dbReference type="InterPro" id="IPR013815">
    <property type="entry name" value="ATP_grasp_subdomain_1"/>
</dbReference>
<evidence type="ECO:0000313" key="7">
    <source>
        <dbReference type="EMBL" id="ACZ37971.1"/>
    </source>
</evidence>
<gene>
    <name evidence="7" type="ordered locus">Sthe_0533</name>
</gene>
<keyword evidence="8" id="KW-1185">Reference proteome</keyword>
<dbReference type="Proteomes" id="UP000002027">
    <property type="component" value="Chromosome 1"/>
</dbReference>
<comment type="similarity">
    <text evidence="4">In the N-terminal section; belongs to the acetate CoA ligase alpha subunit family.</text>
</comment>
<accession>D1C154</accession>
<protein>
    <submittedName>
        <fullName evidence="7">CoA-binding domain protein</fullName>
    </submittedName>
</protein>
<dbReference type="SUPFAM" id="SSF56059">
    <property type="entry name" value="Glutathione synthetase ATP-binding domain-like"/>
    <property type="match status" value="1"/>
</dbReference>
<reference evidence="8" key="1">
    <citation type="submission" date="2009-11" db="EMBL/GenBank/DDBJ databases">
        <title>The complete chromosome 1 of Sphaerobacter thermophilus DSM 20745.</title>
        <authorList>
            <person name="Lucas S."/>
            <person name="Copeland A."/>
            <person name="Lapidus A."/>
            <person name="Glavina del Rio T."/>
            <person name="Dalin E."/>
            <person name="Tice H."/>
            <person name="Bruce D."/>
            <person name="Goodwin L."/>
            <person name="Pitluck S."/>
            <person name="Kyrpides N."/>
            <person name="Mavromatis K."/>
            <person name="Ivanova N."/>
            <person name="Mikhailova N."/>
            <person name="LaButti K.M."/>
            <person name="Clum A."/>
            <person name="Sun H.I."/>
            <person name="Brettin T."/>
            <person name="Detter J.C."/>
            <person name="Han C."/>
            <person name="Larimer F."/>
            <person name="Land M."/>
            <person name="Hauser L."/>
            <person name="Markowitz V."/>
            <person name="Cheng J.F."/>
            <person name="Hugenholtz P."/>
            <person name="Woyke T."/>
            <person name="Wu D."/>
            <person name="Steenblock K."/>
            <person name="Schneider S."/>
            <person name="Pukall R."/>
            <person name="Goeker M."/>
            <person name="Klenk H.P."/>
            <person name="Eisen J.A."/>
        </authorList>
    </citation>
    <scope>NUCLEOTIDE SEQUENCE [LARGE SCALE GENOMIC DNA]</scope>
    <source>
        <strain evidence="8">ATCC 49802 / DSM 20745 / S 6022</strain>
    </source>
</reference>
<dbReference type="Pfam" id="PF13607">
    <property type="entry name" value="Succ_CoA_lig"/>
    <property type="match status" value="1"/>
</dbReference>
<feature type="domain" description="ATP-grasp" evidence="6">
    <location>
        <begin position="528"/>
        <end position="564"/>
    </location>
</feature>
<name>D1C154_SPHTD</name>
<dbReference type="EMBL" id="CP001823">
    <property type="protein sequence ID" value="ACZ37971.1"/>
    <property type="molecule type" value="Genomic_DNA"/>
</dbReference>
<dbReference type="eggNOG" id="COG1042">
    <property type="taxonomic scope" value="Bacteria"/>
</dbReference>
<evidence type="ECO:0000256" key="4">
    <source>
        <dbReference type="ARBA" id="ARBA00060888"/>
    </source>
</evidence>
<dbReference type="PROSITE" id="PS50975">
    <property type="entry name" value="ATP_GRASP"/>
    <property type="match status" value="1"/>
</dbReference>
<dbReference type="InterPro" id="IPR011761">
    <property type="entry name" value="ATP-grasp"/>
</dbReference>
<dbReference type="InterPro" id="IPR036291">
    <property type="entry name" value="NAD(P)-bd_dom_sf"/>
</dbReference>
<dbReference type="eggNOG" id="COG0045">
    <property type="taxonomic scope" value="Bacteria"/>
</dbReference>
<dbReference type="InterPro" id="IPR032875">
    <property type="entry name" value="Succ_CoA_lig_flav_dom"/>
</dbReference>
<dbReference type="Gene3D" id="3.40.50.261">
    <property type="entry name" value="Succinyl-CoA synthetase domains"/>
    <property type="match status" value="2"/>
</dbReference>
<dbReference type="Pfam" id="PF19045">
    <property type="entry name" value="Ligase_CoA_2"/>
    <property type="match status" value="1"/>
</dbReference>
<evidence type="ECO:0000313" key="8">
    <source>
        <dbReference type="Proteomes" id="UP000002027"/>
    </source>
</evidence>
<proteinExistence type="inferred from homology"/>
<dbReference type="GO" id="GO:0005524">
    <property type="term" value="F:ATP binding"/>
    <property type="evidence" value="ECO:0007669"/>
    <property type="project" value="UniProtKB-UniRule"/>
</dbReference>
<dbReference type="GO" id="GO:0043758">
    <property type="term" value="F:acetate-CoA ligase (ADP-forming) activity"/>
    <property type="evidence" value="ECO:0007669"/>
    <property type="project" value="InterPro"/>
</dbReference>
<evidence type="ECO:0000256" key="3">
    <source>
        <dbReference type="ARBA" id="ARBA00022840"/>
    </source>
</evidence>
<dbReference type="HOGENOM" id="CLU_007415_3_1_0"/>
<sequence>MQTPGVRSDRGFDEQQDDAAFASAMRALLHPRRIAIVGASPKRGFANNIQRRLVDCGFEGEVYPVNPNYDEILGLPCYPSLEAIPGGVDLAVVVVPSRLIPGVLESCERAGVGAVNIITSGFAEKQEDETGPERQRAIRDFARRTGIRVVGPNCLGNISVPNRMVASSGAYPPLNRGPIALALQSGLLAYSLVLPAHDRGIGFTYVVTLGNEADIDVVDMIRYYLDDEETRVIGCFVEQFRRLERLLEMAERAADLGKPIVVLKVGRSEAGRRAALAHTGSLVGSDEIVDAVMRQHGIIRVYSLDEMIETLALFHSRRRPAGRGVGIAVVSGGAAGLIADLGADIGVEFPSLAPETVEKMNAVIPEYGTVGNPLDYTGQAAQQPEILDGCLAAMAEDPNIHVVVYGQAYPALIDLDQPTGQVLSALPERYPDKVFVVLSLVAGELKHRMIDQEAVEPVRSIDGIPFLQGAENGLRAIASLVRYAAFLREREASARADARDPDAAERAEWARGVVRAAGGRALVEREAKAILARYGIPVTREVLATTPDEAVVAAEAIGYPVVLKVESPDILHKTEAGGVLLGLQDADAVREGFARVTAGARAYAPWAEIRGVLVQEMVPAGGHELILGMTQDAAFGPAVAVGLGGVFVETLKDVALAVPPISNRDAHAMLSRLRAAPILTGHGARGQGAADLDAVADILVRFSSLCRDLRDDVAEIDINPLVAFGPGKGARVVDCLIVPRQDA</sequence>
<evidence type="ECO:0000256" key="2">
    <source>
        <dbReference type="ARBA" id="ARBA00022741"/>
    </source>
</evidence>
<dbReference type="STRING" id="479434.Sthe_0533"/>
<dbReference type="PANTHER" id="PTHR43334:SF1">
    <property type="entry name" value="3-HYDROXYPROPIONATE--COA LIGASE [ADP-FORMING]"/>
    <property type="match status" value="1"/>
</dbReference>
<evidence type="ECO:0000256" key="1">
    <source>
        <dbReference type="ARBA" id="ARBA00022598"/>
    </source>
</evidence>
<dbReference type="GO" id="GO:0046872">
    <property type="term" value="F:metal ion binding"/>
    <property type="evidence" value="ECO:0007669"/>
    <property type="project" value="InterPro"/>
</dbReference>
<dbReference type="InterPro" id="IPR003781">
    <property type="entry name" value="CoA-bd"/>
</dbReference>
<dbReference type="InterPro" id="IPR016102">
    <property type="entry name" value="Succinyl-CoA_synth-like"/>
</dbReference>
<reference evidence="7 8" key="2">
    <citation type="journal article" date="2010" name="Stand. Genomic Sci.">
        <title>Complete genome sequence of Desulfohalobium retbaense type strain (HR(100)).</title>
        <authorList>
            <person name="Spring S."/>
            <person name="Nolan M."/>
            <person name="Lapidus A."/>
            <person name="Glavina Del Rio T."/>
            <person name="Copeland A."/>
            <person name="Tice H."/>
            <person name="Cheng J.F."/>
            <person name="Lucas S."/>
            <person name="Land M."/>
            <person name="Chen F."/>
            <person name="Bruce D."/>
            <person name="Goodwin L."/>
            <person name="Pitluck S."/>
            <person name="Ivanova N."/>
            <person name="Mavromatis K."/>
            <person name="Mikhailova N."/>
            <person name="Pati A."/>
            <person name="Chen A."/>
            <person name="Palaniappan K."/>
            <person name="Hauser L."/>
            <person name="Chang Y.J."/>
            <person name="Jeffries C.D."/>
            <person name="Munk C."/>
            <person name="Kiss H."/>
            <person name="Chain P."/>
            <person name="Han C."/>
            <person name="Brettin T."/>
            <person name="Detter J.C."/>
            <person name="Schuler E."/>
            <person name="Goker M."/>
            <person name="Rohde M."/>
            <person name="Bristow J."/>
            <person name="Eisen J.A."/>
            <person name="Markowitz V."/>
            <person name="Hugenholtz P."/>
            <person name="Kyrpides N.C."/>
            <person name="Klenk H.P."/>
        </authorList>
    </citation>
    <scope>NUCLEOTIDE SEQUENCE [LARGE SCALE GENOMIC DNA]</scope>
    <source>
        <strain evidence="8">ATCC 49802 / DSM 20745 / S 6022</strain>
    </source>
</reference>
<dbReference type="AlphaFoldDB" id="D1C154"/>
<dbReference type="SUPFAM" id="SSF52210">
    <property type="entry name" value="Succinyl-CoA synthetase domains"/>
    <property type="match status" value="2"/>
</dbReference>
<evidence type="ECO:0000259" key="6">
    <source>
        <dbReference type="PROSITE" id="PS50975"/>
    </source>
</evidence>
<organism evidence="7 8">
    <name type="scientific">Sphaerobacter thermophilus (strain ATCC 49802 / DSM 20745 / KCCM 41009 / NCIMB 13125 / S 6022)</name>
    <dbReference type="NCBI Taxonomy" id="479434"/>
    <lineage>
        <taxon>Bacteria</taxon>
        <taxon>Pseudomonadati</taxon>
        <taxon>Thermomicrobiota</taxon>
        <taxon>Thermomicrobia</taxon>
        <taxon>Sphaerobacterales</taxon>
        <taxon>Sphaerobacterineae</taxon>
        <taxon>Sphaerobacteraceae</taxon>
        <taxon>Sphaerobacter</taxon>
    </lineage>
</organism>
<dbReference type="Gene3D" id="3.30.1490.20">
    <property type="entry name" value="ATP-grasp fold, A domain"/>
    <property type="match status" value="1"/>
</dbReference>
<dbReference type="InterPro" id="IPR051538">
    <property type="entry name" value="Acyl-CoA_Synth/Transferase"/>
</dbReference>
<dbReference type="RefSeq" id="WP_012871018.1">
    <property type="nucleotide sequence ID" value="NC_013523.1"/>
</dbReference>
<dbReference type="InParanoid" id="D1C154"/>
<evidence type="ECO:0000256" key="5">
    <source>
        <dbReference type="PROSITE-ProRule" id="PRU00409"/>
    </source>
</evidence>
<keyword evidence="1" id="KW-0436">Ligase</keyword>
<dbReference type="PANTHER" id="PTHR43334">
    <property type="entry name" value="ACETATE--COA LIGASE [ADP-FORMING]"/>
    <property type="match status" value="1"/>
</dbReference>
<dbReference type="SUPFAM" id="SSF51735">
    <property type="entry name" value="NAD(P)-binding Rossmann-fold domains"/>
    <property type="match status" value="1"/>
</dbReference>
<keyword evidence="2 5" id="KW-0547">Nucleotide-binding</keyword>
<dbReference type="Pfam" id="PF13549">
    <property type="entry name" value="ATP-grasp_5"/>
    <property type="match status" value="1"/>
</dbReference>
<dbReference type="Pfam" id="PF13380">
    <property type="entry name" value="CoA_binding_2"/>
    <property type="match status" value="1"/>
</dbReference>
<dbReference type="Gene3D" id="3.40.50.720">
    <property type="entry name" value="NAD(P)-binding Rossmann-like Domain"/>
    <property type="match status" value="1"/>
</dbReference>
<dbReference type="FunFam" id="3.30.1490.20:FF:000020">
    <property type="entry name" value="Protein lysine acetyltransferase"/>
    <property type="match status" value="1"/>
</dbReference>
<dbReference type="Gene3D" id="3.30.470.20">
    <property type="entry name" value="ATP-grasp fold, B domain"/>
    <property type="match status" value="1"/>
</dbReference>
<dbReference type="KEGG" id="sti:Sthe_0533"/>
<dbReference type="SMART" id="SM00881">
    <property type="entry name" value="CoA_binding"/>
    <property type="match status" value="1"/>
</dbReference>
<keyword evidence="3 5" id="KW-0067">ATP-binding</keyword>
<dbReference type="InterPro" id="IPR043938">
    <property type="entry name" value="Ligase_CoA_dom"/>
</dbReference>